<gene>
    <name evidence="2" type="ORF">AMTR_s00184p00042120</name>
</gene>
<evidence type="ECO:0000313" key="3">
    <source>
        <dbReference type="Proteomes" id="UP000017836"/>
    </source>
</evidence>
<proteinExistence type="predicted"/>
<dbReference type="Pfam" id="PF04571">
    <property type="entry name" value="Lipin_N"/>
    <property type="match status" value="1"/>
</dbReference>
<dbReference type="Proteomes" id="UP000017836">
    <property type="component" value="Unassembled WGS sequence"/>
</dbReference>
<evidence type="ECO:0000313" key="2">
    <source>
        <dbReference type="EMBL" id="ERN11968.1"/>
    </source>
</evidence>
<reference evidence="3" key="1">
    <citation type="journal article" date="2013" name="Science">
        <title>The Amborella genome and the evolution of flowering plants.</title>
        <authorList>
            <consortium name="Amborella Genome Project"/>
        </authorList>
    </citation>
    <scope>NUCLEOTIDE SEQUENCE [LARGE SCALE GENOMIC DNA]</scope>
</reference>
<dbReference type="STRING" id="13333.W1PV54"/>
<dbReference type="eggNOG" id="KOG2116">
    <property type="taxonomic scope" value="Eukaryota"/>
</dbReference>
<dbReference type="InterPro" id="IPR007651">
    <property type="entry name" value="Lipin_N"/>
</dbReference>
<dbReference type="Gramene" id="ERN11968">
    <property type="protein sequence ID" value="ERN11968"/>
    <property type="gene ID" value="AMTR_s00184p00042120"/>
</dbReference>
<feature type="domain" description="Lipin N-terminal" evidence="1">
    <location>
        <begin position="24"/>
        <end position="54"/>
    </location>
</feature>
<accession>W1PV54</accession>
<keyword evidence="3" id="KW-1185">Reference proteome</keyword>
<organism evidence="2 3">
    <name type="scientific">Amborella trichopoda</name>
    <dbReference type="NCBI Taxonomy" id="13333"/>
    <lineage>
        <taxon>Eukaryota</taxon>
        <taxon>Viridiplantae</taxon>
        <taxon>Streptophyta</taxon>
        <taxon>Embryophyta</taxon>
        <taxon>Tracheophyta</taxon>
        <taxon>Spermatophyta</taxon>
        <taxon>Magnoliopsida</taxon>
        <taxon>Amborellales</taxon>
        <taxon>Amborellaceae</taxon>
        <taxon>Amborella</taxon>
    </lineage>
</organism>
<dbReference type="EMBL" id="KI392652">
    <property type="protein sequence ID" value="ERN11968.1"/>
    <property type="molecule type" value="Genomic_DNA"/>
</dbReference>
<dbReference type="PANTHER" id="PTHR12181:SF12">
    <property type="entry name" value="PHOSPHATIDATE PHOSPHATASE"/>
    <property type="match status" value="1"/>
</dbReference>
<dbReference type="PANTHER" id="PTHR12181">
    <property type="entry name" value="LIPIN"/>
    <property type="match status" value="1"/>
</dbReference>
<name>W1PV54_AMBTC</name>
<dbReference type="AlphaFoldDB" id="W1PV54"/>
<sequence>MYAVGRFGSYISRGVDPVAGPFHLFGGAVDIIVVEQQDGSFKTSPWYVKFGKFQGVELFYQEEDFNRKR</sequence>
<dbReference type="HOGENOM" id="CLU_2779271_0_0_1"/>
<dbReference type="InterPro" id="IPR026058">
    <property type="entry name" value="LIPIN"/>
</dbReference>
<evidence type="ECO:0000259" key="1">
    <source>
        <dbReference type="Pfam" id="PF04571"/>
    </source>
</evidence>
<protein>
    <recommendedName>
        <fullName evidence="1">Lipin N-terminal domain-containing protein</fullName>
    </recommendedName>
</protein>